<dbReference type="GeneID" id="98061667"/>
<protein>
    <submittedName>
        <fullName evidence="1">Uncharacterized protein</fullName>
    </submittedName>
</protein>
<evidence type="ECO:0000313" key="1">
    <source>
        <dbReference type="EMBL" id="AUO18422.1"/>
    </source>
</evidence>
<keyword evidence="2" id="KW-1185">Reference proteome</keyword>
<dbReference type="AlphaFoldDB" id="A0A2K9NZF4"/>
<dbReference type="KEGG" id="mpec:B9O19_00238"/>
<proteinExistence type="predicted"/>
<sequence>MLKIQKILAVILTITVLYAGMTITVNAEPIDFSIGTYLQMGKYNNEPILWRYMADDENGKLIVSDKIICFKAFDASVKDANADGHLVYGTNKWKESNIRTWLNSYAEGGDIIWPRNNPPTAKKIHGNNNAVQYEEGKYPYADEKGFLHIDNLTLSERRVMKTVSQWQTLNGSELDLSENGCNRIYMRGFMVGSGRNPRVLHTVDVSELGEAFQGAMYR</sequence>
<gene>
    <name evidence="1" type="ORF">B9O19_00238</name>
</gene>
<evidence type="ECO:0000313" key="2">
    <source>
        <dbReference type="Proteomes" id="UP000235589"/>
    </source>
</evidence>
<dbReference type="EMBL" id="CP020991">
    <property type="protein sequence ID" value="AUO18422.1"/>
    <property type="molecule type" value="Genomic_DNA"/>
</dbReference>
<reference evidence="1 2" key="1">
    <citation type="submission" date="2017-04" db="EMBL/GenBank/DDBJ databases">
        <title>Monoglobus pectinilyticus 14 draft genome.</title>
        <authorList>
            <person name="Kim C."/>
            <person name="Rosendale D.I."/>
            <person name="Kelly W.J."/>
            <person name="Tannock G.W."/>
            <person name="Patchett M.L."/>
            <person name="Jordens J.Z."/>
        </authorList>
    </citation>
    <scope>NUCLEOTIDE SEQUENCE [LARGE SCALE GENOMIC DNA]</scope>
    <source>
        <strain evidence="1 2">14</strain>
    </source>
</reference>
<dbReference type="Proteomes" id="UP000235589">
    <property type="component" value="Chromosome"/>
</dbReference>
<dbReference type="OrthoDB" id="7820733at2"/>
<organism evidence="1 2">
    <name type="scientific">Monoglobus pectinilyticus</name>
    <dbReference type="NCBI Taxonomy" id="1981510"/>
    <lineage>
        <taxon>Bacteria</taxon>
        <taxon>Bacillati</taxon>
        <taxon>Bacillota</taxon>
        <taxon>Clostridia</taxon>
        <taxon>Monoglobales</taxon>
        <taxon>Monoglobaceae</taxon>
        <taxon>Monoglobus</taxon>
    </lineage>
</organism>
<name>A0A2K9NZF4_9FIRM</name>
<accession>A0A2K9NZF4</accession>
<dbReference type="RefSeq" id="WP_102364723.1">
    <property type="nucleotide sequence ID" value="NZ_CP020991.1"/>
</dbReference>